<evidence type="ECO:0000256" key="2">
    <source>
        <dbReference type="ARBA" id="ARBA00004496"/>
    </source>
</evidence>
<keyword evidence="3" id="KW-0813">Transport</keyword>
<keyword evidence="10" id="KW-1185">Reference proteome</keyword>
<evidence type="ECO:0000256" key="1">
    <source>
        <dbReference type="ARBA" id="ARBA00004370"/>
    </source>
</evidence>
<evidence type="ECO:0000256" key="6">
    <source>
        <dbReference type="ARBA" id="ARBA00023136"/>
    </source>
</evidence>
<dbReference type="InterPro" id="IPR032629">
    <property type="entry name" value="DCB_dom"/>
</dbReference>
<organism evidence="9 10">
    <name type="scientific">Chrysochromulina tobinii</name>
    <dbReference type="NCBI Taxonomy" id="1460289"/>
    <lineage>
        <taxon>Eukaryota</taxon>
        <taxon>Haptista</taxon>
        <taxon>Haptophyta</taxon>
        <taxon>Prymnesiophyceae</taxon>
        <taxon>Prymnesiales</taxon>
        <taxon>Chrysochromulinaceae</taxon>
        <taxon>Chrysochromulina</taxon>
    </lineage>
</organism>
<reference evidence="10" key="1">
    <citation type="journal article" date="2015" name="PLoS Genet.">
        <title>Genome Sequence and Transcriptome Analyses of Chrysochromulina tobin: Metabolic Tools for Enhanced Algal Fitness in the Prominent Order Prymnesiales (Haptophyceae).</title>
        <authorList>
            <person name="Hovde B.T."/>
            <person name="Deodato C.R."/>
            <person name="Hunsperger H.M."/>
            <person name="Ryken S.A."/>
            <person name="Yost W."/>
            <person name="Jha R.K."/>
            <person name="Patterson J."/>
            <person name="Monnat R.J. Jr."/>
            <person name="Barlow S.B."/>
            <person name="Starkenburg S.R."/>
            <person name="Cattolico R.A."/>
        </authorList>
    </citation>
    <scope>NUCLEOTIDE SEQUENCE</scope>
    <source>
        <strain evidence="10">CCMP291</strain>
    </source>
</reference>
<keyword evidence="4" id="KW-0963">Cytoplasm</keyword>
<dbReference type="PANTHER" id="PTHR10663:SF375">
    <property type="entry name" value="LD29171P"/>
    <property type="match status" value="1"/>
</dbReference>
<dbReference type="Proteomes" id="UP000037460">
    <property type="component" value="Unassembled WGS sequence"/>
</dbReference>
<feature type="region of interest" description="Disordered" evidence="7">
    <location>
        <begin position="46"/>
        <end position="123"/>
    </location>
</feature>
<dbReference type="GO" id="GO:0005737">
    <property type="term" value="C:cytoplasm"/>
    <property type="evidence" value="ECO:0007669"/>
    <property type="project" value="UniProtKB-SubCell"/>
</dbReference>
<dbReference type="InterPro" id="IPR035999">
    <property type="entry name" value="Sec7_dom_sf"/>
</dbReference>
<evidence type="ECO:0000256" key="3">
    <source>
        <dbReference type="ARBA" id="ARBA00022448"/>
    </source>
</evidence>
<dbReference type="Gene3D" id="1.10.1000.11">
    <property type="entry name" value="Arf Nucleotide-binding Site Opener,domain 2"/>
    <property type="match status" value="1"/>
</dbReference>
<dbReference type="InterPro" id="IPR016024">
    <property type="entry name" value="ARM-type_fold"/>
</dbReference>
<dbReference type="Pfam" id="PF01369">
    <property type="entry name" value="Sec7"/>
    <property type="match status" value="1"/>
</dbReference>
<evidence type="ECO:0000256" key="7">
    <source>
        <dbReference type="SAM" id="MobiDB-lite"/>
    </source>
</evidence>
<feature type="region of interest" description="Disordered" evidence="7">
    <location>
        <begin position="1187"/>
        <end position="1210"/>
    </location>
</feature>
<dbReference type="EMBL" id="JWZX01002331">
    <property type="protein sequence ID" value="KOO29918.1"/>
    <property type="molecule type" value="Genomic_DNA"/>
</dbReference>
<keyword evidence="6" id="KW-0472">Membrane</keyword>
<evidence type="ECO:0000259" key="8">
    <source>
        <dbReference type="PROSITE" id="PS50190"/>
    </source>
</evidence>
<dbReference type="InterPro" id="IPR011989">
    <property type="entry name" value="ARM-like"/>
</dbReference>
<dbReference type="InterPro" id="IPR000904">
    <property type="entry name" value="Sec7_dom"/>
</dbReference>
<dbReference type="FunFam" id="1.10.1000.11:FF:000003">
    <property type="entry name" value="Brefeldin A-inhibited guanine nucleotide-exchange protein 1"/>
    <property type="match status" value="1"/>
</dbReference>
<accession>A0A0M0JUU6</accession>
<evidence type="ECO:0000256" key="4">
    <source>
        <dbReference type="ARBA" id="ARBA00022490"/>
    </source>
</evidence>
<comment type="subcellular location">
    <subcellularLocation>
        <location evidence="2">Cytoplasm</location>
    </subcellularLocation>
    <subcellularLocation>
        <location evidence="1">Membrane</location>
    </subcellularLocation>
</comment>
<dbReference type="SUPFAM" id="SSF48371">
    <property type="entry name" value="ARM repeat"/>
    <property type="match status" value="2"/>
</dbReference>
<feature type="domain" description="SEC7" evidence="8">
    <location>
        <begin position="501"/>
        <end position="677"/>
    </location>
</feature>
<dbReference type="GO" id="GO:0015031">
    <property type="term" value="P:protein transport"/>
    <property type="evidence" value="ECO:0007669"/>
    <property type="project" value="UniProtKB-KW"/>
</dbReference>
<dbReference type="Pfam" id="PF09324">
    <property type="entry name" value="Sec7-like_HDS"/>
    <property type="match status" value="1"/>
</dbReference>
<dbReference type="OrthoDB" id="18431at2759"/>
<dbReference type="CDD" id="cd00171">
    <property type="entry name" value="Sec7"/>
    <property type="match status" value="1"/>
</dbReference>
<evidence type="ECO:0000256" key="5">
    <source>
        <dbReference type="ARBA" id="ARBA00022927"/>
    </source>
</evidence>
<dbReference type="Pfam" id="PF12783">
    <property type="entry name" value="Sec7-like_HUS"/>
    <property type="match status" value="1"/>
</dbReference>
<dbReference type="Pfam" id="PF20252">
    <property type="entry name" value="BIG2_C"/>
    <property type="match status" value="1"/>
</dbReference>
<dbReference type="PROSITE" id="PS50190">
    <property type="entry name" value="SEC7"/>
    <property type="match status" value="1"/>
</dbReference>
<dbReference type="SMART" id="SM00222">
    <property type="entry name" value="Sec7"/>
    <property type="match status" value="1"/>
</dbReference>
<gene>
    <name evidence="9" type="ORF">Ctob_014003</name>
</gene>
<sequence length="1602" mass="175629">MATAESDLEVRTMHVFISRALQKILKEAPKKLTALRTSCTSVLEELQKNGADSFPPPPAADESPPATPQPATPSESDAAKLERAQAVMDSAKVGDDDSTPAVGTERPVEDMEDDVERKGPGSSVGAELVVSGTDRFFVPLKLACESKLPRLMDVALACIQKLIAYGYVRGKEVQVGKMRRQLMDVVMETICACKDQEDELVQLQIVKAVLTAVTSTVSAVHETTLLLAVKTCFYIYLVSRTPVIQTTANATLTQMLNVVFQRLEFGGGQSVVSPAALSVIQRDAFLVFRSLCKLSMKPLPENLVADDSIELRSKLLSLQLLFSIIQNSGTKFRSGDKFVWAVRQYLCVSLLKNGVSPIASILQLSLDLFVAVIRFFKDHLKSEIGVFFSNILLRILESTNSSLVQKQLTVQCLRTLVKEPQLIVDLFLNYDCDLDHPNIMATISDGLSRLTTSLHTLTEPTDEDKHLKGIALETLVAISDSMVAWERETRGEVAKPSAVEEEGIVKFNMKPKKGLKYLTDVCGLENTPAAIAQFLLTSSGLDKRAVGDFLGEGDEFNKSVLYAYVDAIDFAGLTFDAALRKFLSHFWMPGEAQKIDRMMEKFAQRYCSQNDEKVFANADTAYVLAYSLIMLNTDAHSSQIKKKMTQQEFVNMNRGINDSKDLPSAFLEQLYQGITTNEIKIKEFDPVAEHAKKQEKEGRSTSAPINKTKLFNLESAAMVKESQEAFKLKAKSKTKFVTSKDAEAVRPMFESTWCAMLAACSAVMDDQPTEPFPPIVGQAIRGFENAIHVAADFGMQTERDAFITMLVKFTYLDSTKTMGKRNIESFKALVQVALRDGNGLGASWGPVFKCLSEFQRLYMIGTGAKTDAQILTGPARPSSAPASSKKAEPAATASASRTSSSSIMSFGSSKSLAVMQQTRPRQSTVSTGQVSIDLAAVDALNSETMLDKVDVVAIDRIFSSSEQLSPEAIVHFVNALTAVSREELSDPTNPQVYSLQKLVEIAHYNMNRVRFVWARIWEVLGEFFTEVGQHPNYHFAMYAVDSLRQLSHKFLEKGELLNFAFQREFLKPFVDLMGPHSALEIRELILGCLGNMILSRAKNIKSGWTPMFSVFSLAAQDAAASVAQPGFKLAQHIIAEHSALIGGQYTECAACLGAYLHQPHHEQLAVQAAQALVTFARVLSKITKEVSPSASSGEKGEAPGSPRAESASSSSSMERDWWALLGALLQGVHDRRPAMRGAALQAMFTCLNLELGTEGVLQGEVGRSAYRTFVVAALSESERCFCRHSKALGSGLLDELVSLLVRCLQQTHTPALAHTAAEALLHLVKETGAAFSQDTWKSVCAELKGAFVGAGPYVAPSPPVEAKGDTKLVAEVSQRVQKEAPPGSGPREMQTLLLSTVHQLLLLNHKLMKIPDLEGLLNSMHESYEKAHHTVMDAVGGAEVSKTELDEAITLEVDALSYYSQILFTLFAKLTPGAKLPTKGTEPPLGSEAHILLIGAAAEYRLVSFCLHVMREYLAIHKVAGDAKSKHAALAQRLLTTFTPSVETLLQQIMQWHDSQFARHLPGFYPLFVDLMHCDSKELRQILRDIFANRVGDMVNNKAPAS</sequence>
<feature type="region of interest" description="Disordered" evidence="7">
    <location>
        <begin position="870"/>
        <end position="904"/>
    </location>
</feature>
<dbReference type="InterPro" id="IPR023394">
    <property type="entry name" value="Sec7_C_sf"/>
</dbReference>
<dbReference type="Gene3D" id="1.10.220.20">
    <property type="match status" value="1"/>
</dbReference>
<feature type="compositionally biased region" description="Low complexity" evidence="7">
    <location>
        <begin position="874"/>
        <end position="904"/>
    </location>
</feature>
<dbReference type="InterPro" id="IPR015403">
    <property type="entry name" value="Mon2/Sec7/BIG1-like_HDS"/>
</dbReference>
<dbReference type="PANTHER" id="PTHR10663">
    <property type="entry name" value="GUANYL-NUCLEOTIDE EXCHANGE FACTOR"/>
    <property type="match status" value="1"/>
</dbReference>
<feature type="compositionally biased region" description="Low complexity" evidence="7">
    <location>
        <begin position="1198"/>
        <end position="1210"/>
    </location>
</feature>
<dbReference type="Pfam" id="PF16213">
    <property type="entry name" value="DCB"/>
    <property type="match status" value="1"/>
</dbReference>
<dbReference type="InterPro" id="IPR046455">
    <property type="entry name" value="Sec7/BIG1-like_C"/>
</dbReference>
<dbReference type="Gene3D" id="1.25.10.10">
    <property type="entry name" value="Leucine-rich Repeat Variant"/>
    <property type="match status" value="1"/>
</dbReference>
<feature type="compositionally biased region" description="Pro residues" evidence="7">
    <location>
        <begin position="54"/>
        <end position="71"/>
    </location>
</feature>
<proteinExistence type="predicted"/>
<dbReference type="GO" id="GO:0032012">
    <property type="term" value="P:regulation of ARF protein signal transduction"/>
    <property type="evidence" value="ECO:0007669"/>
    <property type="project" value="InterPro"/>
</dbReference>
<evidence type="ECO:0000313" key="9">
    <source>
        <dbReference type="EMBL" id="KOO29918.1"/>
    </source>
</evidence>
<evidence type="ECO:0000313" key="10">
    <source>
        <dbReference type="Proteomes" id="UP000037460"/>
    </source>
</evidence>
<dbReference type="InterPro" id="IPR032691">
    <property type="entry name" value="Mon2/Sec7/BIG1-like_HUS"/>
</dbReference>
<dbReference type="GO" id="GO:0016020">
    <property type="term" value="C:membrane"/>
    <property type="evidence" value="ECO:0007669"/>
    <property type="project" value="UniProtKB-SubCell"/>
</dbReference>
<keyword evidence="5" id="KW-0653">Protein transport</keyword>
<dbReference type="GO" id="GO:0005085">
    <property type="term" value="F:guanyl-nucleotide exchange factor activity"/>
    <property type="evidence" value="ECO:0007669"/>
    <property type="project" value="InterPro"/>
</dbReference>
<name>A0A0M0JUU6_9EUKA</name>
<protein>
    <submittedName>
        <fullName evidence="9">Brefeldin a-inhibited guanine nucleotide-exchange protein 1-like protein</fullName>
    </submittedName>
</protein>
<comment type="caution">
    <text evidence="9">The sequence shown here is derived from an EMBL/GenBank/DDBJ whole genome shotgun (WGS) entry which is preliminary data.</text>
</comment>
<dbReference type="SUPFAM" id="SSF48425">
    <property type="entry name" value="Sec7 domain"/>
    <property type="match status" value="1"/>
</dbReference>